<keyword evidence="3" id="KW-1185">Reference proteome</keyword>
<comment type="caution">
    <text evidence="2">The sequence shown here is derived from an EMBL/GenBank/DDBJ whole genome shotgun (WGS) entry which is preliminary data.</text>
</comment>
<organism evidence="2 3">
    <name type="scientific">Tagetes erecta</name>
    <name type="common">African marigold</name>
    <dbReference type="NCBI Taxonomy" id="13708"/>
    <lineage>
        <taxon>Eukaryota</taxon>
        <taxon>Viridiplantae</taxon>
        <taxon>Streptophyta</taxon>
        <taxon>Embryophyta</taxon>
        <taxon>Tracheophyta</taxon>
        <taxon>Spermatophyta</taxon>
        <taxon>Magnoliopsida</taxon>
        <taxon>eudicotyledons</taxon>
        <taxon>Gunneridae</taxon>
        <taxon>Pentapetalae</taxon>
        <taxon>asterids</taxon>
        <taxon>campanulids</taxon>
        <taxon>Asterales</taxon>
        <taxon>Asteraceae</taxon>
        <taxon>Asteroideae</taxon>
        <taxon>Heliantheae alliance</taxon>
        <taxon>Tageteae</taxon>
        <taxon>Tagetes</taxon>
    </lineage>
</organism>
<keyword evidence="1" id="KW-0472">Membrane</keyword>
<dbReference type="Proteomes" id="UP001229421">
    <property type="component" value="Unassembled WGS sequence"/>
</dbReference>
<name>A0AAD8LG21_TARER</name>
<gene>
    <name evidence="2" type="ORF">QVD17_05979</name>
</gene>
<dbReference type="AlphaFoldDB" id="A0AAD8LG21"/>
<accession>A0AAD8LG21</accession>
<keyword evidence="1" id="KW-1133">Transmembrane helix</keyword>
<dbReference type="EMBL" id="JAUHHV010000001">
    <property type="protein sequence ID" value="KAK1440154.1"/>
    <property type="molecule type" value="Genomic_DNA"/>
</dbReference>
<dbReference type="PROSITE" id="PS51257">
    <property type="entry name" value="PROKAR_LIPOPROTEIN"/>
    <property type="match status" value="1"/>
</dbReference>
<evidence type="ECO:0000313" key="3">
    <source>
        <dbReference type="Proteomes" id="UP001229421"/>
    </source>
</evidence>
<keyword evidence="1" id="KW-0812">Transmembrane</keyword>
<protein>
    <submittedName>
        <fullName evidence="2">Uncharacterized protein</fullName>
    </submittedName>
</protein>
<evidence type="ECO:0000313" key="2">
    <source>
        <dbReference type="EMBL" id="KAK1440154.1"/>
    </source>
</evidence>
<sequence>MIKQFMYESTDTYRHTGNDIVYLFISLLWTISCIISNRFPISFILPVTKKKPPLKYPDQTHTIHAQFLSPPCQRSSELEFFPCIHRRLI</sequence>
<reference evidence="2" key="1">
    <citation type="journal article" date="2023" name="bioRxiv">
        <title>Improved chromosome-level genome assembly for marigold (Tagetes erecta).</title>
        <authorList>
            <person name="Jiang F."/>
            <person name="Yuan L."/>
            <person name="Wang S."/>
            <person name="Wang H."/>
            <person name="Xu D."/>
            <person name="Wang A."/>
            <person name="Fan W."/>
        </authorList>
    </citation>
    <scope>NUCLEOTIDE SEQUENCE</scope>
    <source>
        <strain evidence="2">WSJ</strain>
        <tissue evidence="2">Leaf</tissue>
    </source>
</reference>
<evidence type="ECO:0000256" key="1">
    <source>
        <dbReference type="SAM" id="Phobius"/>
    </source>
</evidence>
<proteinExistence type="predicted"/>
<feature type="transmembrane region" description="Helical" evidence="1">
    <location>
        <begin position="20"/>
        <end position="45"/>
    </location>
</feature>